<keyword evidence="4" id="KW-0288">FMN</keyword>
<dbReference type="PANTHER" id="PTHR43673:SF2">
    <property type="entry name" value="NITROREDUCTASE"/>
    <property type="match status" value="1"/>
</dbReference>
<reference evidence="7 8" key="1">
    <citation type="journal article" date="2012" name="Environ. Microbiol.">
        <title>The genome of the ammonia-oxidizing Candidatus Nitrososphaera gargensis: insights into metabolic versatility and environmental adaptations.</title>
        <authorList>
            <person name="Spang A."/>
            <person name="Poehlein A."/>
            <person name="Offre P."/>
            <person name="Zumbragel S."/>
            <person name="Haider S."/>
            <person name="Rychlik N."/>
            <person name="Nowka B."/>
            <person name="Schmeisser C."/>
            <person name="Lebedeva E.V."/>
            <person name="Rattei T."/>
            <person name="Bohm C."/>
            <person name="Schmid M."/>
            <person name="Galushko A."/>
            <person name="Hatzenpichler R."/>
            <person name="Weinmaier T."/>
            <person name="Daniel R."/>
            <person name="Schleper C."/>
            <person name="Spieck E."/>
            <person name="Streit W."/>
            <person name="Wagner M."/>
        </authorList>
    </citation>
    <scope>NUCLEOTIDE SEQUENCE [LARGE SCALE GENOMIC DNA]</scope>
    <source>
        <strain evidence="8">Ga9.2</strain>
    </source>
</reference>
<keyword evidence="8" id="KW-1185">Reference proteome</keyword>
<dbReference type="InterPro" id="IPR029479">
    <property type="entry name" value="Nitroreductase"/>
</dbReference>
<gene>
    <name evidence="7" type="ordered locus">Ngar_c20130</name>
</gene>
<dbReference type="InParanoid" id="K0IGL0"/>
<protein>
    <submittedName>
        <fullName evidence="7">Nitroreductase-like protein</fullName>
    </submittedName>
</protein>
<evidence type="ECO:0000256" key="1">
    <source>
        <dbReference type="ARBA" id="ARBA00001917"/>
    </source>
</evidence>
<evidence type="ECO:0000256" key="4">
    <source>
        <dbReference type="ARBA" id="ARBA00022643"/>
    </source>
</evidence>
<dbReference type="Proteomes" id="UP000008037">
    <property type="component" value="Chromosome"/>
</dbReference>
<proteinExistence type="inferred from homology"/>
<dbReference type="PANTHER" id="PTHR43673">
    <property type="entry name" value="NAD(P)H NITROREDUCTASE YDGI-RELATED"/>
    <property type="match status" value="1"/>
</dbReference>
<dbReference type="STRING" id="1237085.Ngar_c20130"/>
<dbReference type="Gene3D" id="3.40.109.10">
    <property type="entry name" value="NADH Oxidase"/>
    <property type="match status" value="1"/>
</dbReference>
<evidence type="ECO:0000259" key="6">
    <source>
        <dbReference type="Pfam" id="PF00881"/>
    </source>
</evidence>
<evidence type="ECO:0000313" key="7">
    <source>
        <dbReference type="EMBL" id="AFU58945.1"/>
    </source>
</evidence>
<dbReference type="GO" id="GO:0016491">
    <property type="term" value="F:oxidoreductase activity"/>
    <property type="evidence" value="ECO:0007669"/>
    <property type="project" value="UniProtKB-KW"/>
</dbReference>
<evidence type="ECO:0000256" key="2">
    <source>
        <dbReference type="ARBA" id="ARBA00007118"/>
    </source>
</evidence>
<sequence length="183" mass="20450">MCAGYGQMDMKEQFFWLLKQRRSVRAFDRERKLDDSVLDAILEGCDLAPSSGGLQSFEIYMVENDEKKRRLVAAARDQGFVAEAPLLLVFCANPSRSIHKFGERSQLFSVQDATIAAAYAQLTVYALGLTTVWTGAFDEKRVSEILGLPEGHRPVAMLPIGYPSEAPKEKTTRGSQDLFHKIC</sequence>
<dbReference type="AlphaFoldDB" id="K0IGL0"/>
<evidence type="ECO:0000313" key="8">
    <source>
        <dbReference type="Proteomes" id="UP000008037"/>
    </source>
</evidence>
<dbReference type="Pfam" id="PF00881">
    <property type="entry name" value="Nitroreductase"/>
    <property type="match status" value="1"/>
</dbReference>
<accession>K0IGL0</accession>
<organism evidence="7 8">
    <name type="scientific">Nitrososphaera gargensis (strain Ga9.2)</name>
    <dbReference type="NCBI Taxonomy" id="1237085"/>
    <lineage>
        <taxon>Archaea</taxon>
        <taxon>Nitrososphaerota</taxon>
        <taxon>Nitrososphaeria</taxon>
        <taxon>Nitrososphaerales</taxon>
        <taxon>Nitrososphaeraceae</taxon>
        <taxon>Nitrososphaera</taxon>
    </lineage>
</organism>
<dbReference type="HOGENOM" id="CLU_070764_7_1_2"/>
<name>K0IGL0_NITGG</name>
<dbReference type="BioCyc" id="CNIT1237085:G1324-2011-MONOMER"/>
<keyword evidence="3" id="KW-0285">Flavoprotein</keyword>
<evidence type="ECO:0000256" key="3">
    <source>
        <dbReference type="ARBA" id="ARBA00022630"/>
    </source>
</evidence>
<dbReference type="KEGG" id="nga:Ngar_c20130"/>
<dbReference type="EMBL" id="CP002408">
    <property type="protein sequence ID" value="AFU58945.1"/>
    <property type="molecule type" value="Genomic_DNA"/>
</dbReference>
<feature type="domain" description="Nitroreductase" evidence="6">
    <location>
        <begin position="76"/>
        <end position="162"/>
    </location>
</feature>
<evidence type="ECO:0000256" key="5">
    <source>
        <dbReference type="ARBA" id="ARBA00023002"/>
    </source>
</evidence>
<comment type="similarity">
    <text evidence="2">Belongs to the nitroreductase family.</text>
</comment>
<comment type="cofactor">
    <cofactor evidence="1">
        <name>FMN</name>
        <dbReference type="ChEBI" id="CHEBI:58210"/>
    </cofactor>
</comment>
<keyword evidence="5" id="KW-0560">Oxidoreductase</keyword>
<dbReference type="InterPro" id="IPR000415">
    <property type="entry name" value="Nitroreductase-like"/>
</dbReference>
<dbReference type="SUPFAM" id="SSF55469">
    <property type="entry name" value="FMN-dependent nitroreductase-like"/>
    <property type="match status" value="1"/>
</dbReference>